<reference evidence="9" key="1">
    <citation type="submission" date="2022-02" db="EMBL/GenBank/DDBJ databases">
        <title>Atlantic sturgeon de novo genome assembly.</title>
        <authorList>
            <person name="Stock M."/>
            <person name="Klopp C."/>
            <person name="Guiguen Y."/>
            <person name="Cabau C."/>
            <person name="Parinello H."/>
            <person name="Santidrian Yebra-Pimentel E."/>
            <person name="Kuhl H."/>
            <person name="Dirks R.P."/>
            <person name="Guessner J."/>
            <person name="Wuertz S."/>
            <person name="Du K."/>
            <person name="Schartl M."/>
        </authorList>
    </citation>
    <scope>NUCLEOTIDE SEQUENCE</scope>
    <source>
        <strain evidence="9">STURGEONOMICS-FGT-2020</strain>
        <tissue evidence="9">Whole blood</tissue>
    </source>
</reference>
<dbReference type="FunFam" id="2.60.40.10:FF:000096">
    <property type="entry name" value="filamin-C isoform X2"/>
    <property type="match status" value="1"/>
</dbReference>
<proteinExistence type="inferred from homology"/>
<evidence type="ECO:0000256" key="7">
    <source>
        <dbReference type="PROSITE-ProRule" id="PRU00087"/>
    </source>
</evidence>
<comment type="caution">
    <text evidence="9">The sequence shown here is derived from an EMBL/GenBank/DDBJ whole genome shotgun (WGS) entry which is preliminary data.</text>
</comment>
<organism evidence="9 10">
    <name type="scientific">Acipenser oxyrinchus oxyrinchus</name>
    <dbReference type="NCBI Taxonomy" id="40147"/>
    <lineage>
        <taxon>Eukaryota</taxon>
        <taxon>Metazoa</taxon>
        <taxon>Chordata</taxon>
        <taxon>Craniata</taxon>
        <taxon>Vertebrata</taxon>
        <taxon>Euteleostomi</taxon>
        <taxon>Actinopterygii</taxon>
        <taxon>Chondrostei</taxon>
        <taxon>Acipenseriformes</taxon>
        <taxon>Acipenseridae</taxon>
        <taxon>Acipenser</taxon>
    </lineage>
</organism>
<dbReference type="InterPro" id="IPR044801">
    <property type="entry name" value="Filamin"/>
</dbReference>
<dbReference type="InterPro" id="IPR013783">
    <property type="entry name" value="Ig-like_fold"/>
</dbReference>
<dbReference type="PROSITE" id="PS50194">
    <property type="entry name" value="FILAMIN_REPEAT"/>
    <property type="match status" value="9"/>
</dbReference>
<dbReference type="GO" id="GO:0051015">
    <property type="term" value="F:actin filament binding"/>
    <property type="evidence" value="ECO:0007669"/>
    <property type="project" value="InterPro"/>
</dbReference>
<evidence type="ECO:0000256" key="6">
    <source>
        <dbReference type="ARBA" id="ARBA00023212"/>
    </source>
</evidence>
<evidence type="ECO:0000313" key="10">
    <source>
        <dbReference type="Proteomes" id="UP001230051"/>
    </source>
</evidence>
<dbReference type="PANTHER" id="PTHR38537:SF7">
    <property type="entry name" value="FILAMIN-B"/>
    <property type="match status" value="1"/>
</dbReference>
<accession>A0AAD8D5L8</accession>
<feature type="repeat" description="Filamin" evidence="7">
    <location>
        <begin position="601"/>
        <end position="679"/>
    </location>
</feature>
<keyword evidence="10" id="KW-1185">Reference proteome</keyword>
<evidence type="ECO:0000256" key="8">
    <source>
        <dbReference type="SAM" id="MobiDB-lite"/>
    </source>
</evidence>
<keyword evidence="5" id="KW-0009">Actin-binding</keyword>
<dbReference type="Gene3D" id="2.60.40.10">
    <property type="entry name" value="Immunoglobulins"/>
    <property type="match status" value="9"/>
</dbReference>
<evidence type="ECO:0000256" key="2">
    <source>
        <dbReference type="ARBA" id="ARBA00009238"/>
    </source>
</evidence>
<evidence type="ECO:0000256" key="4">
    <source>
        <dbReference type="ARBA" id="ARBA00022737"/>
    </source>
</evidence>
<dbReference type="FunFam" id="2.60.40.10:FF:000140">
    <property type="entry name" value="FiLamiN (Actin binding protein) homolog"/>
    <property type="match status" value="1"/>
</dbReference>
<dbReference type="InterPro" id="IPR014756">
    <property type="entry name" value="Ig_E-set"/>
</dbReference>
<keyword evidence="3" id="KW-0963">Cytoplasm</keyword>
<dbReference type="EMBL" id="JAGXEW010000018">
    <property type="protein sequence ID" value="KAK1161563.1"/>
    <property type="molecule type" value="Genomic_DNA"/>
</dbReference>
<dbReference type="GO" id="GO:0030036">
    <property type="term" value="P:actin cytoskeleton organization"/>
    <property type="evidence" value="ECO:0007669"/>
    <property type="project" value="InterPro"/>
</dbReference>
<feature type="repeat" description="Filamin" evidence="7">
    <location>
        <begin position="398"/>
        <end position="490"/>
    </location>
</feature>
<feature type="repeat" description="Filamin" evidence="7">
    <location>
        <begin position="207"/>
        <end position="300"/>
    </location>
</feature>
<feature type="repeat" description="Filamin" evidence="7">
    <location>
        <begin position="298"/>
        <end position="395"/>
    </location>
</feature>
<dbReference type="GO" id="GO:0005856">
    <property type="term" value="C:cytoskeleton"/>
    <property type="evidence" value="ECO:0007669"/>
    <property type="project" value="UniProtKB-SubCell"/>
</dbReference>
<keyword evidence="4" id="KW-0677">Repeat</keyword>
<dbReference type="FunFam" id="2.60.40.10:FF:000007">
    <property type="entry name" value="Filamin-B isoform C"/>
    <property type="match status" value="1"/>
</dbReference>
<dbReference type="SMART" id="SM00557">
    <property type="entry name" value="IG_FLMN"/>
    <property type="match status" value="8"/>
</dbReference>
<dbReference type="PANTHER" id="PTHR38537">
    <property type="entry name" value="JITTERBUG, ISOFORM N"/>
    <property type="match status" value="1"/>
</dbReference>
<feature type="repeat" description="Filamin" evidence="7">
    <location>
        <begin position="492"/>
        <end position="583"/>
    </location>
</feature>
<dbReference type="InterPro" id="IPR001298">
    <property type="entry name" value="Filamin/ABP280_rpt"/>
</dbReference>
<dbReference type="FunFam" id="2.60.40.10:FF:000092">
    <property type="entry name" value="Filamin-B isoform B"/>
    <property type="match status" value="1"/>
</dbReference>
<evidence type="ECO:0000313" key="9">
    <source>
        <dbReference type="EMBL" id="KAK1161563.1"/>
    </source>
</evidence>
<evidence type="ECO:0000256" key="5">
    <source>
        <dbReference type="ARBA" id="ARBA00023203"/>
    </source>
</evidence>
<feature type="repeat" description="Filamin" evidence="7">
    <location>
        <begin position="136"/>
        <end position="204"/>
    </location>
</feature>
<feature type="repeat" description="Filamin" evidence="7">
    <location>
        <begin position="715"/>
        <end position="801"/>
    </location>
</feature>
<dbReference type="SUPFAM" id="SSF81296">
    <property type="entry name" value="E set domains"/>
    <property type="match status" value="8"/>
</dbReference>
<comment type="similarity">
    <text evidence="2">Belongs to the filamin family.</text>
</comment>
<dbReference type="AlphaFoldDB" id="A0AAD8D5L8"/>
<dbReference type="Pfam" id="PF00630">
    <property type="entry name" value="Filamin"/>
    <property type="match status" value="7"/>
</dbReference>
<feature type="region of interest" description="Disordered" evidence="8">
    <location>
        <begin position="564"/>
        <end position="589"/>
    </location>
</feature>
<protein>
    <submittedName>
        <fullName evidence="9">Filamin-B isoform X1</fullName>
    </submittedName>
</protein>
<feature type="repeat" description="Filamin" evidence="7">
    <location>
        <begin position="22"/>
        <end position="116"/>
    </location>
</feature>
<comment type="subcellular location">
    <subcellularLocation>
        <location evidence="1">Cytoplasm</location>
        <location evidence="1">Cytoskeleton</location>
    </subcellularLocation>
</comment>
<dbReference type="Proteomes" id="UP001230051">
    <property type="component" value="Unassembled WGS sequence"/>
</dbReference>
<name>A0AAD8D5L8_ACIOX</name>
<evidence type="ECO:0000256" key="1">
    <source>
        <dbReference type="ARBA" id="ARBA00004245"/>
    </source>
</evidence>
<keyword evidence="6" id="KW-0206">Cytoskeleton</keyword>
<gene>
    <name evidence="9" type="primary">FLNB</name>
    <name evidence="9" type="ORF">AOXY_G19147</name>
</gene>
<sequence length="850" mass="89603">QVVVFFAGQHISKSPFEVNIDKAQGDASKVTAKGPGLESTGNIANKPTYFDISTAVCVCGSSGFAIEGPSQAKIECHDQNDGSCNVSYWPTEAGEYAVHVMCDDEDIEDSPFMALIKPASATCSPDKVRAAQGPGVSVDCSRAGPGELALEAVSDSGTKAEPRMEDHGDGTYTATYTPLHAGMYTLLLRYGGQAVPTFPARVQVKVLPTHDASKVKASGPGLTSGLLASLPVEFTVDARDAGEGGLDLAIEGPSKSEISCTDNKDGTCTVTYLPTLPGQYSILVRYSDEHIVGSPFSARVTGETLPRSTVRICQLRSALVSAPHTLHVFPCSEIDSQDMSAQVISPSGLEEDAEIIAAGNNTYCVRFVPQEMGVHTVSVRYRGQHVPGSPFQFTVGPLGDGGANKVRAGGPGLEKAETGIPAEFSIWTREAGAGGLSIAVEGPSRAEISFEDRKDGSCGVSYIAQEPGGYEVSIKFNEEHILGSPFLVPVSAPTDDASRLTVTSLQESGLKVNHPASFAVRLNGAKGLIDAKVHSPSGALEECAVSELETDKYAIRFIPRGERRTPSTRRFNGATFPQPLPGASGGARQAGDVGLVTARAGLERGVTGTQSEFIINNTKAGPGAVYVTIEGPSKVKMDCKQSPEGYKVLYTPMAPGNYLIGIKYGGPNHIVGSPFKVKVTGPRLVSIGNANETSSITVDSVSKSSSSSVYGALPKLFSDASAVQCTGAGLSKAYVGQRSNFSVDCSKAGKNMLLVGVHGPTTPCEEVSVKHMGNRQYSVSYTVKEKGDYILAVKWGEEHIPAPLPRHCPLTLSAASTHAALKLHSNHEKRIALHDGNEKKKIDEININFN</sequence>
<evidence type="ECO:0000256" key="3">
    <source>
        <dbReference type="ARBA" id="ARBA00022490"/>
    </source>
</evidence>
<feature type="repeat" description="Filamin" evidence="7">
    <location>
        <begin position="1"/>
        <end position="20"/>
    </location>
</feature>
<feature type="non-terminal residue" evidence="9">
    <location>
        <position position="1"/>
    </location>
</feature>
<dbReference type="InterPro" id="IPR017868">
    <property type="entry name" value="Filamin/ABP280_repeat-like"/>
</dbReference>